<dbReference type="PROSITE" id="PS51755">
    <property type="entry name" value="OMPR_PHOB"/>
    <property type="match status" value="1"/>
</dbReference>
<dbReference type="Gene3D" id="2.120.10.30">
    <property type="entry name" value="TolB, C-terminal domain"/>
    <property type="match status" value="2"/>
</dbReference>
<reference evidence="5 6" key="1">
    <citation type="submission" date="2023-03" db="EMBL/GenBank/DDBJ databases">
        <title>Draft genome sequence of Thalassotalea insulae KCTC 62186T.</title>
        <authorList>
            <person name="Sawabe T."/>
        </authorList>
    </citation>
    <scope>NUCLEOTIDE SEQUENCE [LARGE SCALE GENOMIC DNA]</scope>
    <source>
        <strain evidence="5 6">KCTC 62186</strain>
    </source>
</reference>
<dbReference type="PANTHER" id="PTHR36842">
    <property type="entry name" value="PROTEIN TOLB HOMOLOG"/>
    <property type="match status" value="1"/>
</dbReference>
<evidence type="ECO:0000259" key="4">
    <source>
        <dbReference type="PROSITE" id="PS51755"/>
    </source>
</evidence>
<name>A0ABQ6GWU2_9GAMM</name>
<feature type="transmembrane region" description="Helical" evidence="3">
    <location>
        <begin position="145"/>
        <end position="167"/>
    </location>
</feature>
<keyword evidence="6" id="KW-1185">Reference proteome</keyword>
<dbReference type="SUPFAM" id="SSF46894">
    <property type="entry name" value="C-terminal effector domain of the bipartite response regulators"/>
    <property type="match status" value="1"/>
</dbReference>
<evidence type="ECO:0000313" key="6">
    <source>
        <dbReference type="Proteomes" id="UP001157186"/>
    </source>
</evidence>
<evidence type="ECO:0000256" key="1">
    <source>
        <dbReference type="ARBA" id="ARBA00023125"/>
    </source>
</evidence>
<dbReference type="PANTHER" id="PTHR36842:SF1">
    <property type="entry name" value="PROTEIN TOLB"/>
    <property type="match status" value="1"/>
</dbReference>
<dbReference type="SMART" id="SM00862">
    <property type="entry name" value="Trans_reg_C"/>
    <property type="match status" value="1"/>
</dbReference>
<dbReference type="Pfam" id="PF00486">
    <property type="entry name" value="Trans_reg_C"/>
    <property type="match status" value="1"/>
</dbReference>
<dbReference type="InterPro" id="IPR036388">
    <property type="entry name" value="WH-like_DNA-bd_sf"/>
</dbReference>
<dbReference type="SUPFAM" id="SSF82171">
    <property type="entry name" value="DPP6 N-terminal domain-like"/>
    <property type="match status" value="1"/>
</dbReference>
<protein>
    <recommendedName>
        <fullName evidence="4">OmpR/PhoB-type domain-containing protein</fullName>
    </recommendedName>
</protein>
<dbReference type="Gene3D" id="1.10.10.10">
    <property type="entry name" value="Winged helix-like DNA-binding domain superfamily/Winged helix DNA-binding domain"/>
    <property type="match status" value="1"/>
</dbReference>
<keyword evidence="3" id="KW-1133">Transmembrane helix</keyword>
<dbReference type="RefSeq" id="WP_284245759.1">
    <property type="nucleotide sequence ID" value="NZ_BSST01000001.1"/>
</dbReference>
<evidence type="ECO:0000256" key="3">
    <source>
        <dbReference type="SAM" id="Phobius"/>
    </source>
</evidence>
<dbReference type="InterPro" id="IPR001867">
    <property type="entry name" value="OmpR/PhoB-type_DNA-bd"/>
</dbReference>
<dbReference type="InterPro" id="IPR011042">
    <property type="entry name" value="6-blade_b-propeller_TolB-like"/>
</dbReference>
<sequence>MRFVFREFVVDSSLFMLTKNGQKIELEPRVFELLLYFCRNPNTAISREQLIEQVWQQRIVSYAAINRAVSELRKVIEQYPAQPEIITTISKVGYQFTITPTTQEQISDEKGINTNETQENLNTYSPSIAAIKAGKLFNFSVNRKLIVSLVLVLAMIILAIVTVTQPFSSQKEHVPVRANIVEQPLISLKGIANKAQLSPNGKDLLFIHREKPNDNAMIWLQFANGTQQQLTYDSYYYVFAIFGAENQIIATRFNNLHQRQCEIVSIDIKKQIISPIIACAERAVTMLAYNNHSNTIYFNYRTQLNAPFSIHAYQLATGRLQQLTFAYSGGNIRGDYRLALSPSQDKLAVLEYQENSSAALKVLDLASKGVEYHQQAFNTNASISWLTNSQLIVADSQGVHRYDIQSKKLSTIKALSDIGSVSAHASSGTIVFDRGATVANLYQFSINNSDALNSKRAITATNFVNYHPQLANRSNKVAYLSTDNGEAQVMVKPENANAFKTQFQEKVKSLANFHWSPDDNYLIASINNELHMFNEQTRLWRQLLSENHNVHFVYFANQEQLIFSSDYSGDWQIWQLDINNGQVSQLTTSGGYSAQGDPNDGYLYLTKFNAVGLYRLNLATKEEQLIIGDFPRTSWKKWQLRAGTIYYMNERHIMAFDIKRETNQTVMSYGERAQVLFSVSYDEKSLQHAVIEQSNSNIWLLKMK</sequence>
<feature type="DNA-binding region" description="OmpR/PhoB-type" evidence="2">
    <location>
        <begin position="1"/>
        <end position="98"/>
    </location>
</feature>
<keyword evidence="1 2" id="KW-0238">DNA-binding</keyword>
<dbReference type="EMBL" id="BSST01000001">
    <property type="protein sequence ID" value="GLX79822.1"/>
    <property type="molecule type" value="Genomic_DNA"/>
</dbReference>
<dbReference type="CDD" id="cd00383">
    <property type="entry name" value="trans_reg_C"/>
    <property type="match status" value="1"/>
</dbReference>
<dbReference type="InterPro" id="IPR016032">
    <property type="entry name" value="Sig_transdc_resp-reg_C-effctor"/>
</dbReference>
<evidence type="ECO:0000256" key="2">
    <source>
        <dbReference type="PROSITE-ProRule" id="PRU01091"/>
    </source>
</evidence>
<gene>
    <name evidence="5" type="ORF">tinsulaeT_31620</name>
</gene>
<accession>A0ABQ6GWU2</accession>
<comment type="caution">
    <text evidence="5">The sequence shown here is derived from an EMBL/GenBank/DDBJ whole genome shotgun (WGS) entry which is preliminary data.</text>
</comment>
<keyword evidence="3" id="KW-0472">Membrane</keyword>
<feature type="domain" description="OmpR/PhoB-type" evidence="4">
    <location>
        <begin position="1"/>
        <end position="98"/>
    </location>
</feature>
<keyword evidence="3" id="KW-0812">Transmembrane</keyword>
<organism evidence="5 6">
    <name type="scientific">Thalassotalea insulae</name>
    <dbReference type="NCBI Taxonomy" id="2056778"/>
    <lineage>
        <taxon>Bacteria</taxon>
        <taxon>Pseudomonadati</taxon>
        <taxon>Pseudomonadota</taxon>
        <taxon>Gammaproteobacteria</taxon>
        <taxon>Alteromonadales</taxon>
        <taxon>Colwelliaceae</taxon>
        <taxon>Thalassotalea</taxon>
    </lineage>
</organism>
<proteinExistence type="predicted"/>
<evidence type="ECO:0000313" key="5">
    <source>
        <dbReference type="EMBL" id="GLX79822.1"/>
    </source>
</evidence>
<dbReference type="Proteomes" id="UP001157186">
    <property type="component" value="Unassembled WGS sequence"/>
</dbReference>